<evidence type="ECO:0000256" key="11">
    <source>
        <dbReference type="HAMAP-Rule" id="MF_01635"/>
    </source>
</evidence>
<dbReference type="InterPro" id="IPR000537">
    <property type="entry name" value="UbiA_prenyltransferase"/>
</dbReference>
<dbReference type="InterPro" id="IPR006370">
    <property type="entry name" value="HB_polyprenyltransferase-like"/>
</dbReference>
<keyword evidence="11" id="KW-0460">Magnesium</keyword>
<evidence type="ECO:0000313" key="13">
    <source>
        <dbReference type="EMBL" id="MCX2980005.1"/>
    </source>
</evidence>
<dbReference type="PROSITE" id="PS00943">
    <property type="entry name" value="UBIA"/>
    <property type="match status" value="1"/>
</dbReference>
<dbReference type="RefSeq" id="WP_279243987.1">
    <property type="nucleotide sequence ID" value="NZ_SHNN01000001.1"/>
</dbReference>
<dbReference type="HAMAP" id="MF_01635">
    <property type="entry name" value="UbiA"/>
    <property type="match status" value="1"/>
</dbReference>
<dbReference type="NCBIfam" id="TIGR01474">
    <property type="entry name" value="ubiA_proteo"/>
    <property type="match status" value="1"/>
</dbReference>
<organism evidence="13 14">
    <name type="scientific">Candidatus Litorirhabdus singularis</name>
    <dbReference type="NCBI Taxonomy" id="2518993"/>
    <lineage>
        <taxon>Bacteria</taxon>
        <taxon>Pseudomonadati</taxon>
        <taxon>Pseudomonadota</taxon>
        <taxon>Gammaproteobacteria</taxon>
        <taxon>Cellvibrionales</taxon>
        <taxon>Halieaceae</taxon>
        <taxon>Candidatus Litorirhabdus</taxon>
    </lineage>
</organism>
<dbReference type="InterPro" id="IPR044878">
    <property type="entry name" value="UbiA_sf"/>
</dbReference>
<comment type="subcellular location">
    <subcellularLocation>
        <location evidence="11">Cell inner membrane</location>
        <topology evidence="11">Multi-pass membrane protein</topology>
    </subcellularLocation>
    <subcellularLocation>
        <location evidence="2">Membrane</location>
        <topology evidence="2">Multi-pass membrane protein</topology>
    </subcellularLocation>
</comment>
<evidence type="ECO:0000256" key="4">
    <source>
        <dbReference type="ARBA" id="ARBA00022475"/>
    </source>
</evidence>
<protein>
    <recommendedName>
        <fullName evidence="11 12">4-hydroxybenzoate octaprenyltransferase</fullName>
        <ecNumber evidence="11 12">2.5.1.39</ecNumber>
    </recommendedName>
    <alternativeName>
        <fullName evidence="11">4-HB polyprenyltransferase</fullName>
    </alternativeName>
</protein>
<dbReference type="Gene3D" id="1.10.357.140">
    <property type="entry name" value="UbiA prenyltransferase"/>
    <property type="match status" value="1"/>
</dbReference>
<name>A0ABT3TCH7_9GAMM</name>
<gene>
    <name evidence="11" type="primary">ubiA</name>
    <name evidence="13" type="ORF">EYC98_03900</name>
</gene>
<feature type="transmembrane region" description="Helical" evidence="11">
    <location>
        <begin position="262"/>
        <end position="282"/>
    </location>
</feature>
<dbReference type="EMBL" id="SHNN01000001">
    <property type="protein sequence ID" value="MCX2980005.1"/>
    <property type="molecule type" value="Genomic_DNA"/>
</dbReference>
<evidence type="ECO:0000256" key="3">
    <source>
        <dbReference type="ARBA" id="ARBA00005985"/>
    </source>
</evidence>
<reference evidence="13" key="1">
    <citation type="submission" date="2019-02" db="EMBL/GenBank/DDBJ databases">
        <authorList>
            <person name="Li S.-H."/>
        </authorList>
    </citation>
    <scope>NUCLEOTIDE SEQUENCE</scope>
    <source>
        <strain evidence="13">IMCC14734</strain>
    </source>
</reference>
<evidence type="ECO:0000256" key="10">
    <source>
        <dbReference type="ARBA" id="ARBA00023136"/>
    </source>
</evidence>
<dbReference type="InterPro" id="IPR030470">
    <property type="entry name" value="UbiA_prenylTrfase_CS"/>
</dbReference>
<keyword evidence="5 11" id="KW-0997">Cell inner membrane</keyword>
<comment type="caution">
    <text evidence="13">The sequence shown here is derived from an EMBL/GenBank/DDBJ whole genome shotgun (WGS) entry which is preliminary data.</text>
</comment>
<dbReference type="CDD" id="cd13959">
    <property type="entry name" value="PT_UbiA_COQ2"/>
    <property type="match status" value="1"/>
</dbReference>
<comment type="pathway">
    <text evidence="11">Cofactor biosynthesis; ubiquinone biosynthesis.</text>
</comment>
<evidence type="ECO:0000256" key="8">
    <source>
        <dbReference type="ARBA" id="ARBA00022692"/>
    </source>
</evidence>
<feature type="transmembrane region" description="Helical" evidence="11">
    <location>
        <begin position="110"/>
        <end position="130"/>
    </location>
</feature>
<dbReference type="PANTHER" id="PTHR11048:SF28">
    <property type="entry name" value="4-HYDROXYBENZOATE POLYPRENYLTRANSFERASE, MITOCHONDRIAL"/>
    <property type="match status" value="1"/>
</dbReference>
<dbReference type="Gene3D" id="1.20.120.1780">
    <property type="entry name" value="UbiA prenyltransferase"/>
    <property type="match status" value="1"/>
</dbReference>
<feature type="transmembrane region" description="Helical" evidence="11">
    <location>
        <begin position="233"/>
        <end position="250"/>
    </location>
</feature>
<keyword evidence="6 11" id="KW-0808">Transferase</keyword>
<sequence>MSQKPPRIRVWLTLIRFDRPIGSLLLLWPTLCALWIASGGIPYVDLLVIFILGTWLMRSAGCIANDLADRDLDGAVSRTRTRPLVVGHVGVNEAVILCGTLVLLSFGLVLLTNTLTILLSFGALLLAGLYPFMKRHTHLPQVVLGAAFSWGIPMAFTAAGNSLPPELWLLFTANLLWTVAYDTQYAMVDRADDIKIGIKSTAILFADMDKLMIGILQGLTLLALLMMGQRFDLGMAFNLSLLAVAALFGYQQYLIKDRKPELCFKAFLNNNYVGLVLFAGVATDYWMRQGG</sequence>
<evidence type="ECO:0000256" key="2">
    <source>
        <dbReference type="ARBA" id="ARBA00004141"/>
    </source>
</evidence>
<feature type="transmembrane region" description="Helical" evidence="11">
    <location>
        <begin position="43"/>
        <end position="64"/>
    </location>
</feature>
<feature type="transmembrane region" description="Helical" evidence="11">
    <location>
        <begin position="84"/>
        <end position="104"/>
    </location>
</feature>
<keyword evidence="4 11" id="KW-1003">Cell membrane</keyword>
<comment type="catalytic activity">
    <reaction evidence="11">
        <text>all-trans-octaprenyl diphosphate + 4-hydroxybenzoate = 4-hydroxy-3-(all-trans-octaprenyl)benzoate + diphosphate</text>
        <dbReference type="Rhea" id="RHEA:27782"/>
        <dbReference type="ChEBI" id="CHEBI:1617"/>
        <dbReference type="ChEBI" id="CHEBI:17879"/>
        <dbReference type="ChEBI" id="CHEBI:33019"/>
        <dbReference type="ChEBI" id="CHEBI:57711"/>
        <dbReference type="EC" id="2.5.1.39"/>
    </reaction>
</comment>
<evidence type="ECO:0000256" key="6">
    <source>
        <dbReference type="ARBA" id="ARBA00022679"/>
    </source>
</evidence>
<proteinExistence type="inferred from homology"/>
<feature type="transmembrane region" description="Helical" evidence="11">
    <location>
        <begin position="209"/>
        <end position="227"/>
    </location>
</feature>
<evidence type="ECO:0000256" key="12">
    <source>
        <dbReference type="NCBIfam" id="TIGR01474"/>
    </source>
</evidence>
<comment type="function">
    <text evidence="11">Catalyzes the prenylation of para-hydroxybenzoate (PHB) with an all-trans polyprenyl group. Mediates the second step in the final reaction sequence of ubiquinone-8 (UQ-8) biosynthesis, which is the condensation of the polyisoprenoid side chain with PHB, generating the first membrane-bound Q intermediate 3-octaprenyl-4-hydroxybenzoate.</text>
</comment>
<evidence type="ECO:0000256" key="1">
    <source>
        <dbReference type="ARBA" id="ARBA00001946"/>
    </source>
</evidence>
<accession>A0ABT3TCH7</accession>
<evidence type="ECO:0000313" key="14">
    <source>
        <dbReference type="Proteomes" id="UP001143362"/>
    </source>
</evidence>
<comment type="cofactor">
    <cofactor evidence="1 11">
        <name>Mg(2+)</name>
        <dbReference type="ChEBI" id="CHEBI:18420"/>
    </cofactor>
</comment>
<keyword evidence="9 11" id="KW-1133">Transmembrane helix</keyword>
<keyword evidence="8 11" id="KW-0812">Transmembrane</keyword>
<keyword evidence="14" id="KW-1185">Reference proteome</keyword>
<dbReference type="EC" id="2.5.1.39" evidence="11 12"/>
<keyword evidence="10 11" id="KW-0472">Membrane</keyword>
<dbReference type="PANTHER" id="PTHR11048">
    <property type="entry name" value="PRENYLTRANSFERASES"/>
    <property type="match status" value="1"/>
</dbReference>
<keyword evidence="7 11" id="KW-0831">Ubiquinone biosynthesis</keyword>
<comment type="similarity">
    <text evidence="3 11">Belongs to the UbiA prenyltransferase family.</text>
</comment>
<evidence type="ECO:0000256" key="7">
    <source>
        <dbReference type="ARBA" id="ARBA00022688"/>
    </source>
</evidence>
<evidence type="ECO:0000256" key="5">
    <source>
        <dbReference type="ARBA" id="ARBA00022519"/>
    </source>
</evidence>
<dbReference type="Pfam" id="PF01040">
    <property type="entry name" value="UbiA"/>
    <property type="match status" value="1"/>
</dbReference>
<dbReference type="Proteomes" id="UP001143362">
    <property type="component" value="Unassembled WGS sequence"/>
</dbReference>
<feature type="transmembrane region" description="Helical" evidence="11">
    <location>
        <begin position="21"/>
        <end position="37"/>
    </location>
</feature>
<dbReference type="InterPro" id="IPR039653">
    <property type="entry name" value="Prenyltransferase"/>
</dbReference>
<evidence type="ECO:0000256" key="9">
    <source>
        <dbReference type="ARBA" id="ARBA00022989"/>
    </source>
</evidence>